<dbReference type="OrthoDB" id="1493607at2"/>
<gene>
    <name evidence="2" type="ORF">CCS01_24190</name>
</gene>
<proteinExistence type="predicted"/>
<evidence type="ECO:0000259" key="1">
    <source>
        <dbReference type="Pfam" id="PF05168"/>
    </source>
</evidence>
<dbReference type="Gene3D" id="1.20.120.330">
    <property type="entry name" value="Nucleotidyltransferases domain 2"/>
    <property type="match status" value="1"/>
</dbReference>
<dbReference type="SUPFAM" id="SSF81593">
    <property type="entry name" value="Nucleotidyltransferase substrate binding subunit/domain"/>
    <property type="match status" value="1"/>
</dbReference>
<evidence type="ECO:0000313" key="2">
    <source>
        <dbReference type="EMBL" id="PPQ28440.1"/>
    </source>
</evidence>
<sequence>MLRRDFQRLALARVADAKVLFAAGRYDAAYYLAGLAVECALKARVAQATIRYEFPDRRTAERAFTHDLKKLLELALLKRELEQAPLSVQKNWDVVSTWSVEVRYGSGTDADECRKLLHAVAERGGILPWLKQWW</sequence>
<accession>A0A2S6N1H0</accession>
<comment type="caution">
    <text evidence="2">The sequence shown here is derived from an EMBL/GenBank/DDBJ whole genome shotgun (WGS) entry which is preliminary data.</text>
</comment>
<organism evidence="2 3">
    <name type="scientific">Rhodopila globiformis</name>
    <name type="common">Rhodopseudomonas globiformis</name>
    <dbReference type="NCBI Taxonomy" id="1071"/>
    <lineage>
        <taxon>Bacteria</taxon>
        <taxon>Pseudomonadati</taxon>
        <taxon>Pseudomonadota</taxon>
        <taxon>Alphaproteobacteria</taxon>
        <taxon>Acetobacterales</taxon>
        <taxon>Acetobacteraceae</taxon>
        <taxon>Rhodopila</taxon>
    </lineage>
</organism>
<dbReference type="EMBL" id="NHRY01000243">
    <property type="protein sequence ID" value="PPQ28440.1"/>
    <property type="molecule type" value="Genomic_DNA"/>
</dbReference>
<reference evidence="2 3" key="1">
    <citation type="journal article" date="2018" name="Arch. Microbiol.">
        <title>New insights into the metabolic potential of the phototrophic purple bacterium Rhodopila globiformis DSM 161(T) from its draft genome sequence and evidence for a vanadium-dependent nitrogenase.</title>
        <authorList>
            <person name="Imhoff J.F."/>
            <person name="Rahn T."/>
            <person name="Kunzel S."/>
            <person name="Neulinger S.C."/>
        </authorList>
    </citation>
    <scope>NUCLEOTIDE SEQUENCE [LARGE SCALE GENOMIC DNA]</scope>
    <source>
        <strain evidence="2 3">DSM 161</strain>
    </source>
</reference>
<keyword evidence="3" id="KW-1185">Reference proteome</keyword>
<feature type="domain" description="HEPN" evidence="1">
    <location>
        <begin position="8"/>
        <end position="120"/>
    </location>
</feature>
<protein>
    <recommendedName>
        <fullName evidence="1">HEPN domain-containing protein</fullName>
    </recommendedName>
</protein>
<dbReference type="Proteomes" id="UP000239724">
    <property type="component" value="Unassembled WGS sequence"/>
</dbReference>
<dbReference type="Pfam" id="PF05168">
    <property type="entry name" value="HEPN"/>
    <property type="match status" value="1"/>
</dbReference>
<dbReference type="AlphaFoldDB" id="A0A2S6N1H0"/>
<dbReference type="RefSeq" id="WP_104521390.1">
    <property type="nucleotide sequence ID" value="NZ_NHRY01000243.1"/>
</dbReference>
<name>A0A2S6N1H0_RHOGL</name>
<dbReference type="InterPro" id="IPR007842">
    <property type="entry name" value="HEPN_dom"/>
</dbReference>
<evidence type="ECO:0000313" key="3">
    <source>
        <dbReference type="Proteomes" id="UP000239724"/>
    </source>
</evidence>